<dbReference type="GO" id="GO:0003676">
    <property type="term" value="F:nucleic acid binding"/>
    <property type="evidence" value="ECO:0007669"/>
    <property type="project" value="InterPro"/>
</dbReference>
<dbReference type="Proteomes" id="UP000176988">
    <property type="component" value="Unassembled WGS sequence"/>
</dbReference>
<sequence length="192" mass="21815">MGKEVVLDIETSNSFADVGKYDPSLLKISLVGVYSYATDQYLSFLEPELSKLWPLLESADRIIGYNLFGFDYQVMNTYYPGDFAGFPTLDIMKEIEKVIGFRIKLDDVAHETLGEGKSGNGLQAIEFFRRGEIDKLRDYCLQDVKVTKEVYEYGLQHGKVKFRDRAGQIVTPSIDFTLNKELSRPVSMTLPL</sequence>
<dbReference type="InterPro" id="IPR012337">
    <property type="entry name" value="RNaseH-like_sf"/>
</dbReference>
<dbReference type="EMBL" id="MGFG01000030">
    <property type="protein sequence ID" value="OGM00543.1"/>
    <property type="molecule type" value="Genomic_DNA"/>
</dbReference>
<evidence type="ECO:0000313" key="3">
    <source>
        <dbReference type="Proteomes" id="UP000176988"/>
    </source>
</evidence>
<evidence type="ECO:0000259" key="1">
    <source>
        <dbReference type="Pfam" id="PF13482"/>
    </source>
</evidence>
<dbReference type="InterPro" id="IPR038720">
    <property type="entry name" value="YprB_RNase_H-like_dom"/>
</dbReference>
<gene>
    <name evidence="2" type="ORF">A2480_02465</name>
</gene>
<accession>A0A1F7WCL8</accession>
<proteinExistence type="predicted"/>
<dbReference type="Gene3D" id="3.30.420.10">
    <property type="entry name" value="Ribonuclease H-like superfamily/Ribonuclease H"/>
    <property type="match status" value="1"/>
</dbReference>
<name>A0A1F7WCL8_9BACT</name>
<dbReference type="STRING" id="1802424.A2480_02465"/>
<dbReference type="SUPFAM" id="SSF53098">
    <property type="entry name" value="Ribonuclease H-like"/>
    <property type="match status" value="1"/>
</dbReference>
<organism evidence="2 3">
    <name type="scientific">Candidatus Uhrbacteria bacterium RIFOXYC2_FULL_47_19</name>
    <dbReference type="NCBI Taxonomy" id="1802424"/>
    <lineage>
        <taxon>Bacteria</taxon>
        <taxon>Candidatus Uhriibacteriota</taxon>
    </lineage>
</organism>
<protein>
    <recommendedName>
        <fullName evidence="1">YprB ribonuclease H-like domain-containing protein</fullName>
    </recommendedName>
</protein>
<evidence type="ECO:0000313" key="2">
    <source>
        <dbReference type="EMBL" id="OGM00543.1"/>
    </source>
</evidence>
<dbReference type="Pfam" id="PF13482">
    <property type="entry name" value="RNase_H_2"/>
    <property type="match status" value="1"/>
</dbReference>
<feature type="domain" description="YprB ribonuclease H-like" evidence="1">
    <location>
        <begin position="23"/>
        <end position="152"/>
    </location>
</feature>
<comment type="caution">
    <text evidence="2">The sequence shown here is derived from an EMBL/GenBank/DDBJ whole genome shotgun (WGS) entry which is preliminary data.</text>
</comment>
<dbReference type="AlphaFoldDB" id="A0A1F7WCL8"/>
<dbReference type="InterPro" id="IPR036397">
    <property type="entry name" value="RNaseH_sf"/>
</dbReference>
<reference evidence="2 3" key="1">
    <citation type="journal article" date="2016" name="Nat. Commun.">
        <title>Thousands of microbial genomes shed light on interconnected biogeochemical processes in an aquifer system.</title>
        <authorList>
            <person name="Anantharaman K."/>
            <person name="Brown C.T."/>
            <person name="Hug L.A."/>
            <person name="Sharon I."/>
            <person name="Castelle C.J."/>
            <person name="Probst A.J."/>
            <person name="Thomas B.C."/>
            <person name="Singh A."/>
            <person name="Wilkins M.J."/>
            <person name="Karaoz U."/>
            <person name="Brodie E.L."/>
            <person name="Williams K.H."/>
            <person name="Hubbard S.S."/>
            <person name="Banfield J.F."/>
        </authorList>
    </citation>
    <scope>NUCLEOTIDE SEQUENCE [LARGE SCALE GENOMIC DNA]</scope>
</reference>